<evidence type="ECO:0000256" key="1">
    <source>
        <dbReference type="SAM" id="Coils"/>
    </source>
</evidence>
<keyword evidence="1" id="KW-0175">Coiled coil</keyword>
<dbReference type="InterPro" id="IPR032508">
    <property type="entry name" value="FecR_C"/>
</dbReference>
<evidence type="ECO:0000313" key="5">
    <source>
        <dbReference type="EMBL" id="MFC5410997.1"/>
    </source>
</evidence>
<evidence type="ECO:0000259" key="3">
    <source>
        <dbReference type="Pfam" id="PF04773"/>
    </source>
</evidence>
<keyword evidence="2" id="KW-0472">Membrane</keyword>
<feature type="domain" description="Protein FecR C-terminal" evidence="4">
    <location>
        <begin position="259"/>
        <end position="324"/>
    </location>
</feature>
<dbReference type="Gene3D" id="2.60.120.1440">
    <property type="match status" value="1"/>
</dbReference>
<organism evidence="5 6">
    <name type="scientific">Larkinella bovis</name>
    <dbReference type="NCBI Taxonomy" id="683041"/>
    <lineage>
        <taxon>Bacteria</taxon>
        <taxon>Pseudomonadati</taxon>
        <taxon>Bacteroidota</taxon>
        <taxon>Cytophagia</taxon>
        <taxon>Cytophagales</taxon>
        <taxon>Spirosomataceae</taxon>
        <taxon>Larkinella</taxon>
    </lineage>
</organism>
<gene>
    <name evidence="5" type="ORF">ACFPMF_16880</name>
</gene>
<proteinExistence type="predicted"/>
<feature type="transmembrane region" description="Helical" evidence="2">
    <location>
        <begin position="92"/>
        <end position="110"/>
    </location>
</feature>
<evidence type="ECO:0000313" key="6">
    <source>
        <dbReference type="Proteomes" id="UP001596106"/>
    </source>
</evidence>
<dbReference type="Pfam" id="PF04773">
    <property type="entry name" value="FecR"/>
    <property type="match status" value="1"/>
</dbReference>
<dbReference type="PANTHER" id="PTHR30273:SF2">
    <property type="entry name" value="PROTEIN FECR"/>
    <property type="match status" value="1"/>
</dbReference>
<comment type="caution">
    <text evidence="5">The sequence shown here is derived from an EMBL/GenBank/DDBJ whole genome shotgun (WGS) entry which is preliminary data.</text>
</comment>
<feature type="domain" description="FecR protein" evidence="3">
    <location>
        <begin position="118"/>
        <end position="212"/>
    </location>
</feature>
<dbReference type="Gene3D" id="3.55.50.30">
    <property type="match status" value="1"/>
</dbReference>
<dbReference type="InterPro" id="IPR012373">
    <property type="entry name" value="Ferrdict_sens_TM"/>
</dbReference>
<feature type="coiled-coil region" evidence="1">
    <location>
        <begin position="34"/>
        <end position="61"/>
    </location>
</feature>
<protein>
    <submittedName>
        <fullName evidence="5">FecR family protein</fullName>
    </submittedName>
</protein>
<sequence length="339" mass="38937">MSVNKNLLWRYFSGNVTLPERQRVTEWLRENSNLERYYQALEEWEQENLQFETDTDAAIQRYLHSSDKNNRPPVPAPQRIDRPLGRFFRNSYRWMAAAVVVLLSMAAYVWQDFLLYQTHTTGYGQVRSLILEDGSRVTLNANSRLSIPRWPSADREVFLKGEAEFSVIHTHDHRRFLVKTDDQLQVEVLGTEFVVYSRNRGSKVALTKGKVRLRSLKDTHAKPLTILPGDVVTVSEKGTFQVQSRQELAPYTAWKNHLFVFEATPLQDITAQIKDIFGVSILLSDDELAHRTLTGAFEAETADELVQALTKVMNLRQVQQDTVILLQPAPTPNPVQLTQ</sequence>
<reference evidence="6" key="1">
    <citation type="journal article" date="2019" name="Int. J. Syst. Evol. Microbiol.">
        <title>The Global Catalogue of Microorganisms (GCM) 10K type strain sequencing project: providing services to taxonomists for standard genome sequencing and annotation.</title>
        <authorList>
            <consortium name="The Broad Institute Genomics Platform"/>
            <consortium name="The Broad Institute Genome Sequencing Center for Infectious Disease"/>
            <person name="Wu L."/>
            <person name="Ma J."/>
        </authorList>
    </citation>
    <scope>NUCLEOTIDE SEQUENCE [LARGE SCALE GENOMIC DNA]</scope>
    <source>
        <strain evidence="6">CCUG 55250</strain>
    </source>
</reference>
<name>A0ABW0IFT9_9BACT</name>
<dbReference type="PANTHER" id="PTHR30273">
    <property type="entry name" value="PERIPLASMIC SIGNAL SENSOR AND SIGMA FACTOR ACTIVATOR FECR-RELATED"/>
    <property type="match status" value="1"/>
</dbReference>
<evidence type="ECO:0000256" key="2">
    <source>
        <dbReference type="SAM" id="Phobius"/>
    </source>
</evidence>
<keyword evidence="2" id="KW-1133">Transmembrane helix</keyword>
<dbReference type="RefSeq" id="WP_379847360.1">
    <property type="nucleotide sequence ID" value="NZ_JBHSMA010000005.1"/>
</dbReference>
<keyword evidence="2" id="KW-0812">Transmembrane</keyword>
<dbReference type="Proteomes" id="UP001596106">
    <property type="component" value="Unassembled WGS sequence"/>
</dbReference>
<keyword evidence="6" id="KW-1185">Reference proteome</keyword>
<evidence type="ECO:0000259" key="4">
    <source>
        <dbReference type="Pfam" id="PF16344"/>
    </source>
</evidence>
<dbReference type="EMBL" id="JBHSMA010000005">
    <property type="protein sequence ID" value="MFC5410997.1"/>
    <property type="molecule type" value="Genomic_DNA"/>
</dbReference>
<dbReference type="InterPro" id="IPR006860">
    <property type="entry name" value="FecR"/>
</dbReference>
<dbReference type="PIRSF" id="PIRSF018266">
    <property type="entry name" value="FecR"/>
    <property type="match status" value="1"/>
</dbReference>
<dbReference type="Pfam" id="PF16344">
    <property type="entry name" value="FecR_C"/>
    <property type="match status" value="1"/>
</dbReference>
<accession>A0ABW0IFT9</accession>